<protein>
    <submittedName>
        <fullName evidence="12">Methyl-accepting chemotaxis protein</fullName>
    </submittedName>
</protein>
<keyword evidence="5 7" id="KW-0807">Transducer</keyword>
<name>A0ABX1TXH9_9PROT</name>
<dbReference type="Pfam" id="PF00015">
    <property type="entry name" value="MCPsignal"/>
    <property type="match status" value="1"/>
</dbReference>
<evidence type="ECO:0000256" key="5">
    <source>
        <dbReference type="ARBA" id="ARBA00023224"/>
    </source>
</evidence>
<gene>
    <name evidence="12" type="ORF">E4Q23_15140</name>
</gene>
<comment type="subcellular location">
    <subcellularLocation>
        <location evidence="1">Membrane</location>
        <topology evidence="1">Multi-pass membrane protein</topology>
    </subcellularLocation>
</comment>
<dbReference type="PROSITE" id="PS50111">
    <property type="entry name" value="CHEMOTAXIS_TRANSDUC_2"/>
    <property type="match status" value="1"/>
</dbReference>
<organism evidence="12 13">
    <name type="scientific">Candidatus Accumulibacter phosphatis</name>
    <dbReference type="NCBI Taxonomy" id="327160"/>
    <lineage>
        <taxon>Bacteria</taxon>
        <taxon>Pseudomonadati</taxon>
        <taxon>Pseudomonadota</taxon>
        <taxon>Betaproteobacteria</taxon>
        <taxon>Candidatus Accumulibacter</taxon>
    </lineage>
</organism>
<dbReference type="Pfam" id="PF13675">
    <property type="entry name" value="PilJ"/>
    <property type="match status" value="2"/>
</dbReference>
<evidence type="ECO:0000256" key="1">
    <source>
        <dbReference type="ARBA" id="ARBA00004141"/>
    </source>
</evidence>
<comment type="similarity">
    <text evidence="6">Belongs to the methyl-accepting chemotaxis (MCP) protein family.</text>
</comment>
<feature type="domain" description="Methyl-accepting transducer" evidence="10">
    <location>
        <begin position="450"/>
        <end position="686"/>
    </location>
</feature>
<feature type="transmembrane region" description="Helical" evidence="9">
    <location>
        <begin position="349"/>
        <end position="368"/>
    </location>
</feature>
<evidence type="ECO:0000256" key="4">
    <source>
        <dbReference type="ARBA" id="ARBA00023136"/>
    </source>
</evidence>
<evidence type="ECO:0000259" key="10">
    <source>
        <dbReference type="PROSITE" id="PS50111"/>
    </source>
</evidence>
<proteinExistence type="inferred from homology"/>
<evidence type="ECO:0000256" key="7">
    <source>
        <dbReference type="PROSITE-ProRule" id="PRU00284"/>
    </source>
</evidence>
<feature type="domain" description="HAMP" evidence="11">
    <location>
        <begin position="394"/>
        <end position="445"/>
    </location>
</feature>
<evidence type="ECO:0000259" key="11">
    <source>
        <dbReference type="PROSITE" id="PS50885"/>
    </source>
</evidence>
<keyword evidence="13" id="KW-1185">Reference proteome</keyword>
<feature type="transmembrane region" description="Helical" evidence="9">
    <location>
        <begin position="57"/>
        <end position="76"/>
    </location>
</feature>
<evidence type="ECO:0000256" key="9">
    <source>
        <dbReference type="SAM" id="Phobius"/>
    </source>
</evidence>
<keyword evidence="3 9" id="KW-1133">Transmembrane helix</keyword>
<dbReference type="PANTHER" id="PTHR32089:SF119">
    <property type="entry name" value="METHYL-ACCEPTING CHEMOTAXIS PROTEIN CTPL"/>
    <property type="match status" value="1"/>
</dbReference>
<comment type="caution">
    <text evidence="12">The sequence shown here is derived from an EMBL/GenBank/DDBJ whole genome shotgun (WGS) entry which is preliminary data.</text>
</comment>
<dbReference type="Gene3D" id="1.10.287.950">
    <property type="entry name" value="Methyl-accepting chemotaxis protein"/>
    <property type="match status" value="1"/>
</dbReference>
<evidence type="ECO:0000256" key="2">
    <source>
        <dbReference type="ARBA" id="ARBA00022692"/>
    </source>
</evidence>
<keyword evidence="2 9" id="KW-0812">Transmembrane</keyword>
<evidence type="ECO:0000256" key="8">
    <source>
        <dbReference type="SAM" id="MobiDB-lite"/>
    </source>
</evidence>
<evidence type="ECO:0000313" key="13">
    <source>
        <dbReference type="Proteomes" id="UP000749010"/>
    </source>
</evidence>
<dbReference type="Proteomes" id="UP000749010">
    <property type="component" value="Unassembled WGS sequence"/>
</dbReference>
<evidence type="ECO:0000256" key="6">
    <source>
        <dbReference type="ARBA" id="ARBA00029447"/>
    </source>
</evidence>
<sequence length="723" mass="76605">MTLKSKLPSFLSGTTDPAGETLDARTVMDAHQPTSGDQGKTPFPLPVLGRYPVAKQLQILGGTLLLVMLIIAAVVYRDDRQSTYGTAYIATAADMGMLSQRLAKASSLALLGDAAAFKQLRDSRDSFVTSLDRLINGGELGATLVPASPASVHPQLLFLTEAWKKTDTNAGRLLEMEKNLISLGKDVASINDKNPQLLDRSEQIAALKLQNSAGIRDIAVANQLVMLTQRIAKNANALLVGDAIDAEVAFLLGKDTNTFRDHINALSKGSEVLRISATTDADTKQKLGELDTSFSEYRTAVGGILGNLQRLVIAKQAGSQIFRDSEELLHATEQLAQAYQANVMKRTGYGFALAGLIVLAIGLLFLLARSYLTESKRQAETAERSRQETEAVNRQNQGAILRLMNELGDLADGDLTVTATVSEDITGAIADSINYTIEELRVLVGRINDAASRVTDATGMAQQTSAELLAAAERQTTEIKSAGQSVLSMSTSMTNVSGDAKQSATVARQSLAAAAKGTKAVEDSIKGMNKIRDQIQETSKRIKRLGESSQEIGEIVELISDITEQTNVLALNAAIQAASAGEAGRGFTVVAEEVQRLAERSGEATKQIGAIVRTIQTDTQDTVSAMEESTRGVVDGARLSDAAGQALAKIGEVSSELTALIETIAGATRQQSELATKVARKMQDILLVTGQTTAGTQKTATAIGELAGLATELKGSVAGFKVT</sequence>
<dbReference type="InterPro" id="IPR029095">
    <property type="entry name" value="NarX-like_N"/>
</dbReference>
<dbReference type="CDD" id="cd11386">
    <property type="entry name" value="MCP_signal"/>
    <property type="match status" value="1"/>
</dbReference>
<evidence type="ECO:0000256" key="3">
    <source>
        <dbReference type="ARBA" id="ARBA00022989"/>
    </source>
</evidence>
<evidence type="ECO:0000313" key="12">
    <source>
        <dbReference type="EMBL" id="NMQ28979.1"/>
    </source>
</evidence>
<feature type="region of interest" description="Disordered" evidence="8">
    <location>
        <begin position="1"/>
        <end position="21"/>
    </location>
</feature>
<dbReference type="PANTHER" id="PTHR32089">
    <property type="entry name" value="METHYL-ACCEPTING CHEMOTAXIS PROTEIN MCPB"/>
    <property type="match status" value="1"/>
</dbReference>
<dbReference type="RefSeq" id="WP_169067435.1">
    <property type="nucleotide sequence ID" value="NZ_SPMY01000044.1"/>
</dbReference>
<dbReference type="InterPro" id="IPR003660">
    <property type="entry name" value="HAMP_dom"/>
</dbReference>
<reference evidence="12 13" key="1">
    <citation type="submission" date="2019-03" db="EMBL/GenBank/DDBJ databases">
        <title>Metabolic reconstructions from genomes of highly enriched 'Candidatus Accumulibacter' and 'Candidatus Competibacter' bioreactor populations.</title>
        <authorList>
            <person name="Annavajhala M.K."/>
            <person name="Welles L."/>
            <person name="Abbas B."/>
            <person name="Sorokin D."/>
            <person name="Park H."/>
            <person name="Van Loosdrecht M."/>
            <person name="Chandran K."/>
        </authorList>
    </citation>
    <scope>NUCLEOTIDE SEQUENCE [LARGE SCALE GENOMIC DNA]</scope>
    <source>
        <strain evidence="12 13">SBR_S</strain>
    </source>
</reference>
<dbReference type="SUPFAM" id="SSF58104">
    <property type="entry name" value="Methyl-accepting chemotaxis protein (MCP) signaling domain"/>
    <property type="match status" value="1"/>
</dbReference>
<dbReference type="PROSITE" id="PS50885">
    <property type="entry name" value="HAMP"/>
    <property type="match status" value="1"/>
</dbReference>
<dbReference type="InterPro" id="IPR004089">
    <property type="entry name" value="MCPsignal_dom"/>
</dbReference>
<accession>A0ABX1TXH9</accession>
<dbReference type="EMBL" id="SPMY01000044">
    <property type="protein sequence ID" value="NMQ28979.1"/>
    <property type="molecule type" value="Genomic_DNA"/>
</dbReference>
<keyword evidence="4 9" id="KW-0472">Membrane</keyword>
<dbReference type="SMART" id="SM00283">
    <property type="entry name" value="MA"/>
    <property type="match status" value="1"/>
</dbReference>